<proteinExistence type="predicted"/>
<dbReference type="EnsemblPlants" id="OB03G30910.1">
    <property type="protein sequence ID" value="OB03G30910.1"/>
    <property type="gene ID" value="OB03G30910"/>
</dbReference>
<accession>J3LPW5</accession>
<dbReference type="HOGENOM" id="CLU_114716_0_0_1"/>
<feature type="region of interest" description="Disordered" evidence="1">
    <location>
        <begin position="1"/>
        <end position="68"/>
    </location>
</feature>
<name>J3LPW5_ORYBR</name>
<reference evidence="2" key="1">
    <citation type="journal article" date="2013" name="Nat. Commun.">
        <title>Whole-genome sequencing of Oryza brachyantha reveals mechanisms underlying Oryza genome evolution.</title>
        <authorList>
            <person name="Chen J."/>
            <person name="Huang Q."/>
            <person name="Gao D."/>
            <person name="Wang J."/>
            <person name="Lang Y."/>
            <person name="Liu T."/>
            <person name="Li B."/>
            <person name="Bai Z."/>
            <person name="Luis Goicoechea J."/>
            <person name="Liang C."/>
            <person name="Chen C."/>
            <person name="Zhang W."/>
            <person name="Sun S."/>
            <person name="Liao Y."/>
            <person name="Zhang X."/>
            <person name="Yang L."/>
            <person name="Song C."/>
            <person name="Wang M."/>
            <person name="Shi J."/>
            <person name="Liu G."/>
            <person name="Liu J."/>
            <person name="Zhou H."/>
            <person name="Zhou W."/>
            <person name="Yu Q."/>
            <person name="An N."/>
            <person name="Chen Y."/>
            <person name="Cai Q."/>
            <person name="Wang B."/>
            <person name="Liu B."/>
            <person name="Min J."/>
            <person name="Huang Y."/>
            <person name="Wu H."/>
            <person name="Li Z."/>
            <person name="Zhang Y."/>
            <person name="Yin Y."/>
            <person name="Song W."/>
            <person name="Jiang J."/>
            <person name="Jackson S.A."/>
            <person name="Wing R.A."/>
            <person name="Wang J."/>
            <person name="Chen M."/>
        </authorList>
    </citation>
    <scope>NUCLEOTIDE SEQUENCE [LARGE SCALE GENOMIC DNA]</scope>
    <source>
        <strain evidence="2">cv. IRGC 101232</strain>
    </source>
</reference>
<dbReference type="Gramene" id="OB03G30910.1">
    <property type="protein sequence ID" value="OB03G30910.1"/>
    <property type="gene ID" value="OB03G30910"/>
</dbReference>
<feature type="compositionally biased region" description="Polar residues" evidence="1">
    <location>
        <begin position="22"/>
        <end position="31"/>
    </location>
</feature>
<protein>
    <submittedName>
        <fullName evidence="2">Uncharacterized protein</fullName>
    </submittedName>
</protein>
<keyword evidence="3" id="KW-1185">Reference proteome</keyword>
<feature type="compositionally biased region" description="Basic and acidic residues" evidence="1">
    <location>
        <begin position="9"/>
        <end position="20"/>
    </location>
</feature>
<reference evidence="2" key="2">
    <citation type="submission" date="2013-04" db="UniProtKB">
        <authorList>
            <consortium name="EnsemblPlants"/>
        </authorList>
    </citation>
    <scope>IDENTIFICATION</scope>
</reference>
<dbReference type="AlphaFoldDB" id="J3LPW5"/>
<evidence type="ECO:0000313" key="3">
    <source>
        <dbReference type="Proteomes" id="UP000006038"/>
    </source>
</evidence>
<sequence length="68" mass="7509">MNHTSMSKETSREALQDGRGARTTSEKSTGNVAMLSRTPLNTATTNGCVDHRQRRYGSRGETQRQPEA</sequence>
<evidence type="ECO:0000256" key="1">
    <source>
        <dbReference type="SAM" id="MobiDB-lite"/>
    </source>
</evidence>
<organism evidence="2">
    <name type="scientific">Oryza brachyantha</name>
    <name type="common">malo sina</name>
    <dbReference type="NCBI Taxonomy" id="4533"/>
    <lineage>
        <taxon>Eukaryota</taxon>
        <taxon>Viridiplantae</taxon>
        <taxon>Streptophyta</taxon>
        <taxon>Embryophyta</taxon>
        <taxon>Tracheophyta</taxon>
        <taxon>Spermatophyta</taxon>
        <taxon>Magnoliopsida</taxon>
        <taxon>Liliopsida</taxon>
        <taxon>Poales</taxon>
        <taxon>Poaceae</taxon>
        <taxon>BOP clade</taxon>
        <taxon>Oryzoideae</taxon>
        <taxon>Oryzeae</taxon>
        <taxon>Oryzinae</taxon>
        <taxon>Oryza</taxon>
    </lineage>
</organism>
<feature type="compositionally biased region" description="Polar residues" evidence="1">
    <location>
        <begin position="38"/>
        <end position="47"/>
    </location>
</feature>
<dbReference type="Proteomes" id="UP000006038">
    <property type="component" value="Chromosome 3"/>
</dbReference>
<evidence type="ECO:0000313" key="2">
    <source>
        <dbReference type="EnsemblPlants" id="OB03G30910.1"/>
    </source>
</evidence>